<dbReference type="InterPro" id="IPR033138">
    <property type="entry name" value="Cu_oxidase_CS"/>
</dbReference>
<comment type="similarity">
    <text evidence="1">Belongs to the multicopper oxidase family.</text>
</comment>
<dbReference type="Pfam" id="PF07731">
    <property type="entry name" value="Cu-oxidase_2"/>
    <property type="match status" value="1"/>
</dbReference>
<dbReference type="AlphaFoldDB" id="A0A0D2ERA4"/>
<dbReference type="GeneID" id="25333829"/>
<evidence type="ECO:0000256" key="4">
    <source>
        <dbReference type="ARBA" id="ARBA00023008"/>
    </source>
</evidence>
<dbReference type="PROSITE" id="PS00079">
    <property type="entry name" value="MULTICOPPER_OXIDASE1"/>
    <property type="match status" value="1"/>
</dbReference>
<keyword evidence="4" id="KW-0186">Copper</keyword>
<dbReference type="Pfam" id="PF00394">
    <property type="entry name" value="Cu-oxidase"/>
    <property type="match status" value="1"/>
</dbReference>
<evidence type="ECO:0000259" key="6">
    <source>
        <dbReference type="Pfam" id="PF07731"/>
    </source>
</evidence>
<dbReference type="SUPFAM" id="SSF49503">
    <property type="entry name" value="Cupredoxins"/>
    <property type="match status" value="3"/>
</dbReference>
<dbReference type="InterPro" id="IPR011707">
    <property type="entry name" value="Cu-oxidase-like_N"/>
</dbReference>
<feature type="domain" description="Plastocyanin-like" evidence="5">
    <location>
        <begin position="114"/>
        <end position="271"/>
    </location>
</feature>
<dbReference type="InterPro" id="IPR011706">
    <property type="entry name" value="Cu-oxidase_C"/>
</dbReference>
<dbReference type="PANTHER" id="PTHR11709">
    <property type="entry name" value="MULTI-COPPER OXIDASE"/>
    <property type="match status" value="1"/>
</dbReference>
<proteinExistence type="inferred from homology"/>
<dbReference type="Pfam" id="PF07732">
    <property type="entry name" value="Cu-oxidase_3"/>
    <property type="match status" value="1"/>
</dbReference>
<dbReference type="InterPro" id="IPR008972">
    <property type="entry name" value="Cupredoxin"/>
</dbReference>
<evidence type="ECO:0000313" key="8">
    <source>
        <dbReference type="EMBL" id="KIW50324.1"/>
    </source>
</evidence>
<evidence type="ECO:0000259" key="5">
    <source>
        <dbReference type="Pfam" id="PF00394"/>
    </source>
</evidence>
<sequence length="550" mass="60279">MGWKDSSRITSFKRYAKYWIEVNVHNAIQGPEDLTSIHWHGLNQPGTPFYDGVVTVAQCPIAPGTNLTYRYRADEYGTSWYHAHYSAQYASGLQGPIVIHGPADYVEYDVDLGVIQVTDWFHDTYDHLVDLVLTPTDTGLPYRPFSDSNLVAGVGQYPCANVTNGAPCSVPAYASWEFEQGKTYRLRFVNTGASAFETISIDGHTLTVIANDFVPVQPYQTQYITLGVGQRTDVLVTASAAPGSYWLRAYNQPQCGDSNGPDGRGVIYYSGVDPKTTPIDTGTPPPVNAHCQNDALASTVPMYAIPAAEPDTTITLTISGSPNTTGAFHWTFNDVAYNGQLDAPLLFDAVQSSSATTFAPTSNVYNVGTNGTVRIVVYNTLPAPHPMHLHGHDFQVLAEGTGTWDGTIVNAANPQRRDVHMSWSGANASDPSVGNNYMVVQFEADNPGMWPFHCHIAWHLSAGMAVMILERPDEVAKLEIPGPVSTTCDLFKSWEATNPTTSVDDGLKKRDLAKRMVDYMKGAGEHVVRHVDKHMKRGVRGWGHVHEREL</sequence>
<keyword evidence="2" id="KW-0479">Metal-binding</keyword>
<dbReference type="STRING" id="348802.A0A0D2ERA4"/>
<dbReference type="InterPro" id="IPR045087">
    <property type="entry name" value="Cu-oxidase_fam"/>
</dbReference>
<dbReference type="Gene3D" id="2.60.40.420">
    <property type="entry name" value="Cupredoxins - blue copper proteins"/>
    <property type="match status" value="3"/>
</dbReference>
<evidence type="ECO:0000256" key="3">
    <source>
        <dbReference type="ARBA" id="ARBA00023002"/>
    </source>
</evidence>
<evidence type="ECO:0008006" key="10">
    <source>
        <dbReference type="Google" id="ProtNLM"/>
    </source>
</evidence>
<dbReference type="CDD" id="cd13901">
    <property type="entry name" value="CuRO_3_MaLCC_like"/>
    <property type="match status" value="1"/>
</dbReference>
<dbReference type="Proteomes" id="UP000054342">
    <property type="component" value="Unassembled WGS sequence"/>
</dbReference>
<dbReference type="OrthoDB" id="2121828at2759"/>
<dbReference type="GO" id="GO:0016491">
    <property type="term" value="F:oxidoreductase activity"/>
    <property type="evidence" value="ECO:0007669"/>
    <property type="project" value="UniProtKB-KW"/>
</dbReference>
<dbReference type="EMBL" id="KN847323">
    <property type="protein sequence ID" value="KIW50324.1"/>
    <property type="molecule type" value="Genomic_DNA"/>
</dbReference>
<name>A0A0D2ERA4_9EURO</name>
<feature type="domain" description="Plastocyanin-like" evidence="7">
    <location>
        <begin position="19"/>
        <end position="103"/>
    </location>
</feature>
<dbReference type="HOGENOM" id="CLU_006504_3_2_1"/>
<organism evidence="8 9">
    <name type="scientific">Exophiala xenobiotica</name>
    <dbReference type="NCBI Taxonomy" id="348802"/>
    <lineage>
        <taxon>Eukaryota</taxon>
        <taxon>Fungi</taxon>
        <taxon>Dikarya</taxon>
        <taxon>Ascomycota</taxon>
        <taxon>Pezizomycotina</taxon>
        <taxon>Eurotiomycetes</taxon>
        <taxon>Chaetothyriomycetidae</taxon>
        <taxon>Chaetothyriales</taxon>
        <taxon>Herpotrichiellaceae</taxon>
        <taxon>Exophiala</taxon>
    </lineage>
</organism>
<keyword evidence="9" id="KW-1185">Reference proteome</keyword>
<keyword evidence="3" id="KW-0560">Oxidoreductase</keyword>
<evidence type="ECO:0000256" key="2">
    <source>
        <dbReference type="ARBA" id="ARBA00022723"/>
    </source>
</evidence>
<gene>
    <name evidence="8" type="ORF">PV05_11921</name>
</gene>
<accession>A0A0D2ERA4</accession>
<dbReference type="RefSeq" id="XP_013310908.1">
    <property type="nucleotide sequence ID" value="XM_013455454.1"/>
</dbReference>
<evidence type="ECO:0000256" key="1">
    <source>
        <dbReference type="ARBA" id="ARBA00010609"/>
    </source>
</evidence>
<reference evidence="8 9" key="1">
    <citation type="submission" date="2015-01" db="EMBL/GenBank/DDBJ databases">
        <title>The Genome Sequence of Exophiala xenobiotica CBS118157.</title>
        <authorList>
            <consortium name="The Broad Institute Genomics Platform"/>
            <person name="Cuomo C."/>
            <person name="de Hoog S."/>
            <person name="Gorbushina A."/>
            <person name="Stielow B."/>
            <person name="Teixiera M."/>
            <person name="Abouelleil A."/>
            <person name="Chapman S.B."/>
            <person name="Priest M."/>
            <person name="Young S.K."/>
            <person name="Wortman J."/>
            <person name="Nusbaum C."/>
            <person name="Birren B."/>
        </authorList>
    </citation>
    <scope>NUCLEOTIDE SEQUENCE [LARGE SCALE GENOMIC DNA]</scope>
    <source>
        <strain evidence="8 9">CBS 118157</strain>
    </source>
</reference>
<dbReference type="InterPro" id="IPR002355">
    <property type="entry name" value="Cu_oxidase_Cu_BS"/>
</dbReference>
<dbReference type="GO" id="GO:0005507">
    <property type="term" value="F:copper ion binding"/>
    <property type="evidence" value="ECO:0007669"/>
    <property type="project" value="InterPro"/>
</dbReference>
<evidence type="ECO:0000259" key="7">
    <source>
        <dbReference type="Pfam" id="PF07732"/>
    </source>
</evidence>
<dbReference type="PROSITE" id="PS00080">
    <property type="entry name" value="MULTICOPPER_OXIDASE2"/>
    <property type="match status" value="1"/>
</dbReference>
<dbReference type="PANTHER" id="PTHR11709:SF145">
    <property type="entry name" value="LCC1"/>
    <property type="match status" value="1"/>
</dbReference>
<protein>
    <recommendedName>
        <fullName evidence="10">Multicopper oxidase</fullName>
    </recommendedName>
</protein>
<feature type="domain" description="Plastocyanin-like" evidence="6">
    <location>
        <begin position="354"/>
        <end position="473"/>
    </location>
</feature>
<dbReference type="InterPro" id="IPR001117">
    <property type="entry name" value="Cu-oxidase_2nd"/>
</dbReference>
<evidence type="ECO:0000313" key="9">
    <source>
        <dbReference type="Proteomes" id="UP000054342"/>
    </source>
</evidence>